<dbReference type="RefSeq" id="WP_187580225.1">
    <property type="nucleotide sequence ID" value="NZ_CP060713.1"/>
</dbReference>
<protein>
    <submittedName>
        <fullName evidence="2">VOC family protein</fullName>
    </submittedName>
</protein>
<dbReference type="Pfam" id="PF18029">
    <property type="entry name" value="Glyoxalase_6"/>
    <property type="match status" value="1"/>
</dbReference>
<dbReference type="Gene3D" id="3.10.180.10">
    <property type="entry name" value="2,3-Dihydroxybiphenyl 1,2-Dioxygenase, domain 1"/>
    <property type="match status" value="1"/>
</dbReference>
<dbReference type="InterPro" id="IPR029068">
    <property type="entry name" value="Glyas_Bleomycin-R_OHBP_Dase"/>
</dbReference>
<dbReference type="InterPro" id="IPR041581">
    <property type="entry name" value="Glyoxalase_6"/>
</dbReference>
<proteinExistence type="predicted"/>
<organism evidence="2 3">
    <name type="scientific">Nocardioides mesophilus</name>
    <dbReference type="NCBI Taxonomy" id="433659"/>
    <lineage>
        <taxon>Bacteria</taxon>
        <taxon>Bacillati</taxon>
        <taxon>Actinomycetota</taxon>
        <taxon>Actinomycetes</taxon>
        <taxon>Propionibacteriales</taxon>
        <taxon>Nocardioidaceae</taxon>
        <taxon>Nocardioides</taxon>
    </lineage>
</organism>
<sequence>MSLHLHNITFDCADARALADFWSRLVGWNVYYDDDPEVLVAPHFPHEGPGLLFIPVPEGKTAKNRVHLDLSPEHGTRDETVKAAVQAGASVLGDHRKPDGSGWVTLADPEGNEFCIERGVAERGLAAPRAFRIGS</sequence>
<dbReference type="AlphaFoldDB" id="A0A7G9RFL0"/>
<dbReference type="KEGG" id="nmes:H9L09_08680"/>
<name>A0A7G9RFL0_9ACTN</name>
<accession>A0A7G9RFL0</accession>
<evidence type="ECO:0000313" key="3">
    <source>
        <dbReference type="Proteomes" id="UP000515947"/>
    </source>
</evidence>
<keyword evidence="3" id="KW-1185">Reference proteome</keyword>
<dbReference type="InterPro" id="IPR037523">
    <property type="entry name" value="VOC_core"/>
</dbReference>
<dbReference type="PANTHER" id="PTHR35908">
    <property type="entry name" value="HYPOTHETICAL FUSION PROTEIN"/>
    <property type="match status" value="1"/>
</dbReference>
<dbReference type="SUPFAM" id="SSF54593">
    <property type="entry name" value="Glyoxalase/Bleomycin resistance protein/Dihydroxybiphenyl dioxygenase"/>
    <property type="match status" value="1"/>
</dbReference>
<evidence type="ECO:0000313" key="2">
    <source>
        <dbReference type="EMBL" id="QNN54385.1"/>
    </source>
</evidence>
<evidence type="ECO:0000259" key="1">
    <source>
        <dbReference type="PROSITE" id="PS51819"/>
    </source>
</evidence>
<dbReference type="Proteomes" id="UP000515947">
    <property type="component" value="Chromosome"/>
</dbReference>
<dbReference type="CDD" id="cd06587">
    <property type="entry name" value="VOC"/>
    <property type="match status" value="1"/>
</dbReference>
<dbReference type="PANTHER" id="PTHR35908:SF1">
    <property type="entry name" value="CONSERVED PROTEIN"/>
    <property type="match status" value="1"/>
</dbReference>
<dbReference type="PROSITE" id="PS51819">
    <property type="entry name" value="VOC"/>
    <property type="match status" value="1"/>
</dbReference>
<reference evidence="2 3" key="1">
    <citation type="submission" date="2020-08" db="EMBL/GenBank/DDBJ databases">
        <title>Genome sequence of Nocardioides mesophilus KACC 16243T.</title>
        <authorList>
            <person name="Hyun D.-W."/>
            <person name="Bae J.-W."/>
        </authorList>
    </citation>
    <scope>NUCLEOTIDE SEQUENCE [LARGE SCALE GENOMIC DNA]</scope>
    <source>
        <strain evidence="2 3">KACC 16243</strain>
    </source>
</reference>
<dbReference type="EMBL" id="CP060713">
    <property type="protein sequence ID" value="QNN54385.1"/>
    <property type="molecule type" value="Genomic_DNA"/>
</dbReference>
<feature type="domain" description="VOC" evidence="1">
    <location>
        <begin position="4"/>
        <end position="119"/>
    </location>
</feature>
<gene>
    <name evidence="2" type="ORF">H9L09_08680</name>
</gene>